<gene>
    <name evidence="7" type="primary">aroK</name>
    <name evidence="8" type="ORF">H9Q79_01460</name>
</gene>
<feature type="binding site" evidence="7">
    <location>
        <position position="88"/>
    </location>
    <ligand>
        <name>substrate</name>
    </ligand>
</feature>
<name>A0A7G9GHV3_9FIRM</name>
<dbReference type="GO" id="GO:0009423">
    <property type="term" value="P:chorismate biosynthetic process"/>
    <property type="evidence" value="ECO:0007669"/>
    <property type="project" value="UniProtKB-UniRule"/>
</dbReference>
<comment type="subcellular location">
    <subcellularLocation>
        <location evidence="7">Cytoplasm</location>
    </subcellularLocation>
</comment>
<dbReference type="PANTHER" id="PTHR21087">
    <property type="entry name" value="SHIKIMATE KINASE"/>
    <property type="match status" value="1"/>
</dbReference>
<organism evidence="8 9">
    <name type="scientific">Wansuia hejianensis</name>
    <dbReference type="NCBI Taxonomy" id="2763667"/>
    <lineage>
        <taxon>Bacteria</taxon>
        <taxon>Bacillati</taxon>
        <taxon>Bacillota</taxon>
        <taxon>Clostridia</taxon>
        <taxon>Lachnospirales</taxon>
        <taxon>Lachnospiraceae</taxon>
        <taxon>Wansuia</taxon>
    </lineage>
</organism>
<dbReference type="GO" id="GO:0008652">
    <property type="term" value="P:amino acid biosynthetic process"/>
    <property type="evidence" value="ECO:0007669"/>
    <property type="project" value="UniProtKB-KW"/>
</dbReference>
<feature type="binding site" evidence="7">
    <location>
        <position position="126"/>
    </location>
    <ligand>
        <name>ATP</name>
        <dbReference type="ChEBI" id="CHEBI:30616"/>
    </ligand>
</feature>
<keyword evidence="9" id="KW-1185">Reference proteome</keyword>
<keyword evidence="7" id="KW-0460">Magnesium</keyword>
<feature type="binding site" evidence="7">
    <location>
        <position position="42"/>
    </location>
    <ligand>
        <name>substrate</name>
    </ligand>
</feature>
<dbReference type="GO" id="GO:0000287">
    <property type="term" value="F:magnesium ion binding"/>
    <property type="evidence" value="ECO:0007669"/>
    <property type="project" value="UniProtKB-UniRule"/>
</dbReference>
<evidence type="ECO:0000256" key="6">
    <source>
        <dbReference type="ARBA" id="ARBA00023141"/>
    </source>
</evidence>
<comment type="catalytic activity">
    <reaction evidence="7">
        <text>shikimate + ATP = 3-phosphoshikimate + ADP + H(+)</text>
        <dbReference type="Rhea" id="RHEA:13121"/>
        <dbReference type="ChEBI" id="CHEBI:15378"/>
        <dbReference type="ChEBI" id="CHEBI:30616"/>
        <dbReference type="ChEBI" id="CHEBI:36208"/>
        <dbReference type="ChEBI" id="CHEBI:145989"/>
        <dbReference type="ChEBI" id="CHEBI:456216"/>
        <dbReference type="EC" id="2.7.1.71"/>
    </reaction>
</comment>
<keyword evidence="7" id="KW-0963">Cytoplasm</keyword>
<keyword evidence="7" id="KW-0479">Metal-binding</keyword>
<evidence type="ECO:0000256" key="7">
    <source>
        <dbReference type="HAMAP-Rule" id="MF_00109"/>
    </source>
</evidence>
<evidence type="ECO:0000256" key="3">
    <source>
        <dbReference type="ARBA" id="ARBA00022741"/>
    </source>
</evidence>
<dbReference type="PRINTS" id="PR01100">
    <property type="entry name" value="SHIKIMTKNASE"/>
</dbReference>
<evidence type="ECO:0000256" key="2">
    <source>
        <dbReference type="ARBA" id="ARBA00022679"/>
    </source>
</evidence>
<dbReference type="GO" id="GO:0005524">
    <property type="term" value="F:ATP binding"/>
    <property type="evidence" value="ECO:0007669"/>
    <property type="project" value="UniProtKB-UniRule"/>
</dbReference>
<dbReference type="Gene3D" id="3.40.50.300">
    <property type="entry name" value="P-loop containing nucleotide triphosphate hydrolases"/>
    <property type="match status" value="1"/>
</dbReference>
<keyword evidence="2 7" id="KW-0808">Transferase</keyword>
<dbReference type="Pfam" id="PF01202">
    <property type="entry name" value="SKI"/>
    <property type="match status" value="1"/>
</dbReference>
<evidence type="ECO:0000313" key="8">
    <source>
        <dbReference type="EMBL" id="QNM10385.1"/>
    </source>
</evidence>
<evidence type="ECO:0000313" key="9">
    <source>
        <dbReference type="Proteomes" id="UP000515860"/>
    </source>
</evidence>
<comment type="caution">
    <text evidence="7">Lacks conserved residue(s) required for the propagation of feature annotation.</text>
</comment>
<dbReference type="GO" id="GO:0009073">
    <property type="term" value="P:aromatic amino acid family biosynthetic process"/>
    <property type="evidence" value="ECO:0007669"/>
    <property type="project" value="UniProtKB-KW"/>
</dbReference>
<evidence type="ECO:0000256" key="1">
    <source>
        <dbReference type="ARBA" id="ARBA00022605"/>
    </source>
</evidence>
<keyword evidence="1 7" id="KW-0028">Amino-acid biosynthesis</keyword>
<feature type="binding site" evidence="7">
    <location>
        <begin position="20"/>
        <end position="25"/>
    </location>
    <ligand>
        <name>ATP</name>
        <dbReference type="ChEBI" id="CHEBI:30616"/>
    </ligand>
</feature>
<comment type="subunit">
    <text evidence="7">Monomer.</text>
</comment>
<feature type="binding site" evidence="7">
    <location>
        <position position="145"/>
    </location>
    <ligand>
        <name>substrate</name>
    </ligand>
</feature>
<keyword evidence="4 7" id="KW-0418">Kinase</keyword>
<evidence type="ECO:0000256" key="4">
    <source>
        <dbReference type="ARBA" id="ARBA00022777"/>
    </source>
</evidence>
<comment type="similarity">
    <text evidence="7">Belongs to the shikimate kinase family.</text>
</comment>
<accession>A0A7G9GHV3</accession>
<dbReference type="Proteomes" id="UP000515860">
    <property type="component" value="Chromosome"/>
</dbReference>
<dbReference type="InterPro" id="IPR000623">
    <property type="entry name" value="Shikimate_kinase/TSH1"/>
</dbReference>
<keyword evidence="6 7" id="KW-0057">Aromatic amino acid biosynthesis</keyword>
<dbReference type="PANTHER" id="PTHR21087:SF16">
    <property type="entry name" value="SHIKIMATE KINASE 1, CHLOROPLASTIC"/>
    <property type="match status" value="1"/>
</dbReference>
<comment type="function">
    <text evidence="7">Catalyzes the specific phosphorylation of the 3-hydroxyl group of shikimic acid using ATP as a cosubstrate.</text>
</comment>
<dbReference type="AlphaFoldDB" id="A0A7G9GHV3"/>
<evidence type="ECO:0000256" key="5">
    <source>
        <dbReference type="ARBA" id="ARBA00022840"/>
    </source>
</evidence>
<protein>
    <recommendedName>
        <fullName evidence="7">Shikimate kinase</fullName>
        <shortName evidence="7">SK</shortName>
        <ecNumber evidence="7">2.7.1.71</ecNumber>
    </recommendedName>
</protein>
<sequence>MPMNEEYSLPYNLFLIGFMGSGKSSVAAYLHRKYEMPLFEMDETIAEREGMSIPELFETMGEEYFRAAETALLIELQSNQNTVVSCGGGVPMRACNVEAMKRNGKVILLTASPETILTRVSGNDNRPLLKGRKNVAGIQALMEQRRPCYEAAADLTIATDGKKVEEICREIFQRLQGTPAD</sequence>
<dbReference type="SUPFAM" id="SSF52540">
    <property type="entry name" value="P-loop containing nucleoside triphosphate hydrolases"/>
    <property type="match status" value="1"/>
</dbReference>
<dbReference type="InterPro" id="IPR031322">
    <property type="entry name" value="Shikimate/glucono_kinase"/>
</dbReference>
<reference evidence="8 9" key="1">
    <citation type="submission" date="2020-08" db="EMBL/GenBank/DDBJ databases">
        <authorList>
            <person name="Liu C."/>
            <person name="Sun Q."/>
        </authorList>
    </citation>
    <scope>NUCLEOTIDE SEQUENCE [LARGE SCALE GENOMIC DNA]</scope>
    <source>
        <strain evidence="8 9">NSJ-29</strain>
    </source>
</reference>
<dbReference type="HAMAP" id="MF_00109">
    <property type="entry name" value="Shikimate_kinase"/>
    <property type="match status" value="1"/>
</dbReference>
<dbReference type="KEGG" id="whj:H9Q79_01460"/>
<dbReference type="EC" id="2.7.1.71" evidence="7"/>
<proteinExistence type="inferred from homology"/>
<dbReference type="GO" id="GO:0005829">
    <property type="term" value="C:cytosol"/>
    <property type="evidence" value="ECO:0007669"/>
    <property type="project" value="TreeGrafter"/>
</dbReference>
<dbReference type="UniPathway" id="UPA00053">
    <property type="reaction ID" value="UER00088"/>
</dbReference>
<keyword evidence="5 7" id="KW-0067">ATP-binding</keyword>
<feature type="binding site" evidence="7">
    <location>
        <position position="66"/>
    </location>
    <ligand>
        <name>substrate</name>
    </ligand>
</feature>
<keyword evidence="3 7" id="KW-0547">Nucleotide-binding</keyword>
<feature type="binding site" evidence="7">
    <location>
        <position position="24"/>
    </location>
    <ligand>
        <name>Mg(2+)</name>
        <dbReference type="ChEBI" id="CHEBI:18420"/>
    </ligand>
</feature>
<comment type="pathway">
    <text evidence="7">Metabolic intermediate biosynthesis; chorismate biosynthesis; chorismate from D-erythrose 4-phosphate and phosphoenolpyruvate: step 5/7.</text>
</comment>
<dbReference type="EMBL" id="CP060635">
    <property type="protein sequence ID" value="QNM10385.1"/>
    <property type="molecule type" value="Genomic_DNA"/>
</dbReference>
<dbReference type="InterPro" id="IPR027417">
    <property type="entry name" value="P-loop_NTPase"/>
</dbReference>
<comment type="cofactor">
    <cofactor evidence="7">
        <name>Mg(2+)</name>
        <dbReference type="ChEBI" id="CHEBI:18420"/>
    </cofactor>
    <text evidence="7">Binds 1 Mg(2+) ion per subunit.</text>
</comment>
<dbReference type="CDD" id="cd00464">
    <property type="entry name" value="SK"/>
    <property type="match status" value="1"/>
</dbReference>
<dbReference type="GO" id="GO:0004765">
    <property type="term" value="F:shikimate kinase activity"/>
    <property type="evidence" value="ECO:0007669"/>
    <property type="project" value="UniProtKB-UniRule"/>
</dbReference>